<evidence type="ECO:0000256" key="1">
    <source>
        <dbReference type="ARBA" id="ARBA00023015"/>
    </source>
</evidence>
<organism evidence="5 6">
    <name type="scientific">Pelagicoccus mobilis</name>
    <dbReference type="NCBI Taxonomy" id="415221"/>
    <lineage>
        <taxon>Bacteria</taxon>
        <taxon>Pseudomonadati</taxon>
        <taxon>Verrucomicrobiota</taxon>
        <taxon>Opitutia</taxon>
        <taxon>Puniceicoccales</taxon>
        <taxon>Pelagicoccaceae</taxon>
        <taxon>Pelagicoccus</taxon>
    </lineage>
</organism>
<keyword evidence="2" id="KW-0238">DNA-binding</keyword>
<protein>
    <submittedName>
        <fullName evidence="5">Helix-turn-helix domain-containing protein</fullName>
    </submittedName>
</protein>
<comment type="caution">
    <text evidence="5">The sequence shown here is derived from an EMBL/GenBank/DDBJ whole genome shotgun (WGS) entry which is preliminary data.</text>
</comment>
<evidence type="ECO:0000313" key="5">
    <source>
        <dbReference type="EMBL" id="MBK1876803.1"/>
    </source>
</evidence>
<keyword evidence="1" id="KW-0805">Transcription regulation</keyword>
<keyword evidence="6" id="KW-1185">Reference proteome</keyword>
<dbReference type="RefSeq" id="WP_200355018.1">
    <property type="nucleotide sequence ID" value="NZ_JAENIL010000012.1"/>
</dbReference>
<dbReference type="EMBL" id="JAENIL010000012">
    <property type="protein sequence ID" value="MBK1876803.1"/>
    <property type="molecule type" value="Genomic_DNA"/>
</dbReference>
<dbReference type="SUPFAM" id="SSF46689">
    <property type="entry name" value="Homeodomain-like"/>
    <property type="match status" value="2"/>
</dbReference>
<dbReference type="InterPro" id="IPR018771">
    <property type="entry name" value="PocR_dom"/>
</dbReference>
<dbReference type="Gene3D" id="1.10.10.60">
    <property type="entry name" value="Homeodomain-like"/>
    <property type="match status" value="2"/>
</dbReference>
<reference evidence="5" key="1">
    <citation type="submission" date="2021-01" db="EMBL/GenBank/DDBJ databases">
        <title>Modified the classification status of verrucomicrobia.</title>
        <authorList>
            <person name="Feng X."/>
        </authorList>
    </citation>
    <scope>NUCLEOTIDE SEQUENCE</scope>
    <source>
        <strain evidence="5">KCTC 13126</strain>
    </source>
</reference>
<dbReference type="GO" id="GO:0043565">
    <property type="term" value="F:sequence-specific DNA binding"/>
    <property type="evidence" value="ECO:0007669"/>
    <property type="project" value="InterPro"/>
</dbReference>
<accession>A0A934VQQ1</accession>
<dbReference type="Pfam" id="PF12833">
    <property type="entry name" value="HTH_18"/>
    <property type="match status" value="1"/>
</dbReference>
<dbReference type="AlphaFoldDB" id="A0A934VQQ1"/>
<feature type="domain" description="HTH araC/xylS-type" evidence="4">
    <location>
        <begin position="232"/>
        <end position="330"/>
    </location>
</feature>
<dbReference type="SMART" id="SM00342">
    <property type="entry name" value="HTH_ARAC"/>
    <property type="match status" value="1"/>
</dbReference>
<dbReference type="PROSITE" id="PS01124">
    <property type="entry name" value="HTH_ARAC_FAMILY_2"/>
    <property type="match status" value="1"/>
</dbReference>
<keyword evidence="3" id="KW-0804">Transcription</keyword>
<gene>
    <name evidence="5" type="ORF">JIN87_07985</name>
</gene>
<dbReference type="InterPro" id="IPR018060">
    <property type="entry name" value="HTH_AraC"/>
</dbReference>
<name>A0A934VQQ1_9BACT</name>
<dbReference type="PANTHER" id="PTHR43280">
    <property type="entry name" value="ARAC-FAMILY TRANSCRIPTIONAL REGULATOR"/>
    <property type="match status" value="1"/>
</dbReference>
<dbReference type="GO" id="GO:0003700">
    <property type="term" value="F:DNA-binding transcription factor activity"/>
    <property type="evidence" value="ECO:0007669"/>
    <property type="project" value="InterPro"/>
</dbReference>
<evidence type="ECO:0000259" key="4">
    <source>
        <dbReference type="PROSITE" id="PS01124"/>
    </source>
</evidence>
<evidence type="ECO:0000313" key="6">
    <source>
        <dbReference type="Proteomes" id="UP000617628"/>
    </source>
</evidence>
<dbReference type="Pfam" id="PF10114">
    <property type="entry name" value="PocR"/>
    <property type="match status" value="1"/>
</dbReference>
<dbReference type="Proteomes" id="UP000617628">
    <property type="component" value="Unassembled WGS sequence"/>
</dbReference>
<evidence type="ECO:0000256" key="3">
    <source>
        <dbReference type="ARBA" id="ARBA00023163"/>
    </source>
</evidence>
<sequence>MPLTPEKAAYYETVIEKLRSTADYREYEEAFQDATGLPLTLEPASQLTMALCSKHQARTSFCSLMNKAGHSCSTCQALHRGIEKEMGIADSDSTERSAAEGTTLTEKSPTSVGAVNQAFGDAPRTFECFAGLCETMVPVKAGNQLLAFLKTGQVMVKEPTRDAFRQAMARLHDNKPDAQLSDLEQAYFATPIVPPEKYRAMTTLLKTYAKQLSIASERILTELDNSEPDSIRKAKEYLANNYSQAITLNDVANAAGISPFHFSKRFKETVGIGFAEYLGRLRIAECKKLLWNPNLSITEAAFEVGFQSMASFNRTWRKFEPQSPKEYRQTKN</sequence>
<evidence type="ECO:0000256" key="2">
    <source>
        <dbReference type="ARBA" id="ARBA00023125"/>
    </source>
</evidence>
<proteinExistence type="predicted"/>
<dbReference type="InterPro" id="IPR009057">
    <property type="entry name" value="Homeodomain-like_sf"/>
</dbReference>
<dbReference type="PANTHER" id="PTHR43280:SF28">
    <property type="entry name" value="HTH-TYPE TRANSCRIPTIONAL ACTIVATOR RHAS"/>
    <property type="match status" value="1"/>
</dbReference>